<dbReference type="Gene3D" id="3.30.590.10">
    <property type="entry name" value="Glutamine synthetase/guanido kinase, catalytic domain"/>
    <property type="match status" value="1"/>
</dbReference>
<name>A0ABV2J7I7_9HYPH</name>
<dbReference type="SUPFAM" id="SSF54368">
    <property type="entry name" value="Glutamine synthetase, N-terminal domain"/>
    <property type="match status" value="1"/>
</dbReference>
<dbReference type="SMART" id="SM01230">
    <property type="entry name" value="Gln-synt_C"/>
    <property type="match status" value="1"/>
</dbReference>
<dbReference type="InterPro" id="IPR008146">
    <property type="entry name" value="Gln_synth_cat_dom"/>
</dbReference>
<evidence type="ECO:0000313" key="7">
    <source>
        <dbReference type="EMBL" id="MET3615754.1"/>
    </source>
</evidence>
<keyword evidence="2 7" id="KW-0436">Ligase</keyword>
<comment type="caution">
    <text evidence="7">The sequence shown here is derived from an EMBL/GenBank/DDBJ whole genome shotgun (WGS) entry which is preliminary data.</text>
</comment>
<evidence type="ECO:0000259" key="6">
    <source>
        <dbReference type="PROSITE" id="PS51987"/>
    </source>
</evidence>
<dbReference type="SUPFAM" id="SSF55931">
    <property type="entry name" value="Glutamine synthetase/guanido kinase"/>
    <property type="match status" value="1"/>
</dbReference>
<sequence length="472" mass="51497">MRKIDAPARPAAPEFRASAEELQAFLAAHPEIEAFDLMLYDPNGIARGKTVRRHEIEGIWENGRHLPGSILGLDVTGEDVDETGLVWTDGDADRCAWPLPGTLVPSLWTDPPRGQFRVALHEMDGKPVWADGRHVLQRQIDRLAARGLSAVAAFELEFYLIEASPDTLTPQAARMPLGGSRPFGTNVYCVEELDRLEPFSRDLYRAAEAQALPVETLISEYAAGQFELTLHHGDVMQAAENLMALKHLLRGVARRHGMQACFMAKPFAERSGSGMHLHASLCDRDGRNLFADRDGALSPDLLGAIGGLLDTVSESMLVMAPHHNSWMRFAARSYAPTTPNWGINHRGVAIRVPAGSPGSRHLEQRLAGVDANPFLVAAVTLEAMLRGMDAKRDPGPPIDAAADHAGAEPTGDGPALPRNWSDAIETAQRSAFLKDVLGETMHRVLVAIKRAEAARFAAYVSPLDYQLYLDTV</sequence>
<accession>A0ABV2J7I7</accession>
<protein>
    <submittedName>
        <fullName evidence="7">Glutamine synthetase</fullName>
        <ecNumber evidence="7">6.3.1.2</ecNumber>
    </submittedName>
</protein>
<keyword evidence="8" id="KW-1185">Reference proteome</keyword>
<evidence type="ECO:0000256" key="4">
    <source>
        <dbReference type="RuleBase" id="RU000384"/>
    </source>
</evidence>
<dbReference type="GO" id="GO:0004356">
    <property type="term" value="F:glutamine synthetase activity"/>
    <property type="evidence" value="ECO:0007669"/>
    <property type="project" value="UniProtKB-EC"/>
</dbReference>
<feature type="domain" description="GS catalytic" evidence="6">
    <location>
        <begin position="132"/>
        <end position="472"/>
    </location>
</feature>
<dbReference type="EMBL" id="JBEPMB010000009">
    <property type="protein sequence ID" value="MET3615754.1"/>
    <property type="molecule type" value="Genomic_DNA"/>
</dbReference>
<dbReference type="EC" id="6.3.1.2" evidence="7"/>
<gene>
    <name evidence="7" type="ORF">ABID16_004101</name>
</gene>
<dbReference type="PROSITE" id="PS51987">
    <property type="entry name" value="GS_CATALYTIC"/>
    <property type="match status" value="1"/>
</dbReference>
<dbReference type="PANTHER" id="PTHR43785">
    <property type="entry name" value="GAMMA-GLUTAMYLPUTRESCINE SYNTHETASE"/>
    <property type="match status" value="1"/>
</dbReference>
<dbReference type="PANTHER" id="PTHR43785:SF12">
    <property type="entry name" value="TYPE-1 GLUTAMINE SYNTHETASE 2"/>
    <property type="match status" value="1"/>
</dbReference>
<evidence type="ECO:0000256" key="3">
    <source>
        <dbReference type="PROSITE-ProRule" id="PRU01331"/>
    </source>
</evidence>
<dbReference type="InterPro" id="IPR014746">
    <property type="entry name" value="Gln_synth/guanido_kin_cat_dom"/>
</dbReference>
<evidence type="ECO:0000256" key="5">
    <source>
        <dbReference type="SAM" id="MobiDB-lite"/>
    </source>
</evidence>
<dbReference type="Proteomes" id="UP001549047">
    <property type="component" value="Unassembled WGS sequence"/>
</dbReference>
<organism evidence="7 8">
    <name type="scientific">Rhizobium aquaticum</name>
    <dbReference type="NCBI Taxonomy" id="1549636"/>
    <lineage>
        <taxon>Bacteria</taxon>
        <taxon>Pseudomonadati</taxon>
        <taxon>Pseudomonadota</taxon>
        <taxon>Alphaproteobacteria</taxon>
        <taxon>Hyphomicrobiales</taxon>
        <taxon>Rhizobiaceae</taxon>
        <taxon>Rhizobium/Agrobacterium group</taxon>
        <taxon>Rhizobium</taxon>
    </lineage>
</organism>
<proteinExistence type="inferred from homology"/>
<evidence type="ECO:0000313" key="8">
    <source>
        <dbReference type="Proteomes" id="UP001549047"/>
    </source>
</evidence>
<dbReference type="RefSeq" id="WP_354558222.1">
    <property type="nucleotide sequence ID" value="NZ_JBEPMB010000009.1"/>
</dbReference>
<dbReference type="InterPro" id="IPR036651">
    <property type="entry name" value="Gln_synt_N_sf"/>
</dbReference>
<dbReference type="Pfam" id="PF00120">
    <property type="entry name" value="Gln-synt_C"/>
    <property type="match status" value="1"/>
</dbReference>
<comment type="cofactor">
    <cofactor evidence="1">
        <name>Mg(2+)</name>
        <dbReference type="ChEBI" id="CHEBI:18420"/>
    </cofactor>
</comment>
<reference evidence="7 8" key="1">
    <citation type="submission" date="2024-06" db="EMBL/GenBank/DDBJ databases">
        <title>Genomic Encyclopedia of Type Strains, Phase IV (KMG-IV): sequencing the most valuable type-strain genomes for metagenomic binning, comparative biology and taxonomic classification.</title>
        <authorList>
            <person name="Goeker M."/>
        </authorList>
    </citation>
    <scope>NUCLEOTIDE SEQUENCE [LARGE SCALE GENOMIC DNA]</scope>
    <source>
        <strain evidence="7 8">DSM 29780</strain>
    </source>
</reference>
<feature type="region of interest" description="Disordered" evidence="5">
    <location>
        <begin position="390"/>
        <end position="418"/>
    </location>
</feature>
<evidence type="ECO:0000256" key="2">
    <source>
        <dbReference type="ARBA" id="ARBA00022598"/>
    </source>
</evidence>
<comment type="similarity">
    <text evidence="3 4">Belongs to the glutamine synthetase family.</text>
</comment>
<evidence type="ECO:0000256" key="1">
    <source>
        <dbReference type="ARBA" id="ARBA00001946"/>
    </source>
</evidence>